<dbReference type="Proteomes" id="UP000659062">
    <property type="component" value="Unassembled WGS sequence"/>
</dbReference>
<dbReference type="Pfam" id="PF00789">
    <property type="entry name" value="UBX"/>
    <property type="match status" value="1"/>
</dbReference>
<feature type="region of interest" description="Disordered" evidence="8">
    <location>
        <begin position="90"/>
        <end position="109"/>
    </location>
</feature>
<proteinExistence type="predicted"/>
<dbReference type="AlphaFoldDB" id="A0A851VS28"/>
<dbReference type="InterPro" id="IPR029071">
    <property type="entry name" value="Ubiquitin-like_domsf"/>
</dbReference>
<dbReference type="EMBL" id="WBNE01000246">
    <property type="protein sequence ID" value="NXD45424.1"/>
    <property type="molecule type" value="Genomic_DNA"/>
</dbReference>
<evidence type="ECO:0000256" key="1">
    <source>
        <dbReference type="ARBA" id="ARBA00004170"/>
    </source>
</evidence>
<keyword evidence="11" id="KW-1185">Reference proteome</keyword>
<evidence type="ECO:0000259" key="9">
    <source>
        <dbReference type="PROSITE" id="PS50033"/>
    </source>
</evidence>
<evidence type="ECO:0000256" key="4">
    <source>
        <dbReference type="ARBA" id="ARBA00059509"/>
    </source>
</evidence>
<dbReference type="FunFam" id="3.10.20.90:FF:000185">
    <property type="entry name" value="UBX domain-containing protein 6"/>
    <property type="match status" value="1"/>
</dbReference>
<protein>
    <recommendedName>
        <fullName evidence="6">UBX domain-containing protein 6</fullName>
    </recommendedName>
    <alternativeName>
        <fullName evidence="7">UBX domain-containing protein 1</fullName>
    </alternativeName>
</protein>
<keyword evidence="3" id="KW-0472">Membrane</keyword>
<sequence length="438" mass="50076">MRKFFQEIKADIKFKTAGPGQKLSEPSRAPREKPRAEAAPKPRQAPTDEAQRAAAAALARLELKPKGKAPSSQEAIKNQVRKELMAEAAASEKGLPMEEKVREQQQEEGAAAPSVSGVYFICPLTGVVVRKDQKEKQLREAIQAYFSVDPVAASIMEIHTFNKDREKVRLCVETVAKYLDNIYLHPEEEKYRKIKLQNKVFQERISCLEGTHKFFQAIGFETKTLPVPGQGKNSWYTTEEFYVLKEEMLSRLEELKDCREQLLSSEPVRAQLHRQPTLFRPSPAAARFELPHDFFSLTAEELRREQRLRTEAVEKAAMLRTRAMREKEEQREMRRYNYTLLRVRFPDGYILQGTFYARESVSVLYNFVREALRDDWLPFELLGPGGLKLTDENLAFNECGLVPSALLSLAWDAAVMAQLEEQRSPLRPELLAGAQSLS</sequence>
<dbReference type="PANTHER" id="PTHR23153:SF38">
    <property type="entry name" value="UBX DOMAIN-CONTAINING PROTEIN 6"/>
    <property type="match status" value="1"/>
</dbReference>
<dbReference type="CDD" id="cd16119">
    <property type="entry name" value="UBX_UBXN6"/>
    <property type="match status" value="1"/>
</dbReference>
<dbReference type="GO" id="GO:0005737">
    <property type="term" value="C:cytoplasm"/>
    <property type="evidence" value="ECO:0007669"/>
    <property type="project" value="TreeGrafter"/>
</dbReference>
<name>A0A851VS28_9PASS</name>
<reference evidence="10" key="1">
    <citation type="submission" date="2019-09" db="EMBL/GenBank/DDBJ databases">
        <title>Bird 10,000 Genomes (B10K) Project - Family phase.</title>
        <authorList>
            <person name="Zhang G."/>
        </authorList>
    </citation>
    <scope>NUCLEOTIDE SEQUENCE</scope>
    <source>
        <strain evidence="10">OUT-0061</strain>
        <tissue evidence="10">Blood</tissue>
    </source>
</reference>
<evidence type="ECO:0000256" key="5">
    <source>
        <dbReference type="ARBA" id="ARBA00065525"/>
    </source>
</evidence>
<dbReference type="SUPFAM" id="SSF143503">
    <property type="entry name" value="PUG domain-like"/>
    <property type="match status" value="1"/>
</dbReference>
<dbReference type="PANTHER" id="PTHR23153">
    <property type="entry name" value="UBX-RELATED"/>
    <property type="match status" value="1"/>
</dbReference>
<evidence type="ECO:0000256" key="3">
    <source>
        <dbReference type="ARBA" id="ARBA00023136"/>
    </source>
</evidence>
<dbReference type="CDD" id="cd10460">
    <property type="entry name" value="PUB_UBXD1"/>
    <property type="match status" value="1"/>
</dbReference>
<comment type="function">
    <text evidence="4">May negatively regulate the ATPase activity of VCP, an ATP-driven segregase that associates with different cofactors to control a wide variety of cellular processes. As a cofactor of VCP, it may play a role in the transport of CAV1 to lysosomes for degradation. It may also play a role in endoplasmic reticulum-associated degradation (ERAD) of misfolded proteins. Together with VCP and other cofactors, it may play a role in macroautophagy, regulating for instance the clearance of damaged lysosomes.</text>
</comment>
<accession>A0A851VS28</accession>
<feature type="compositionally biased region" description="Basic and acidic residues" evidence="8">
    <location>
        <begin position="28"/>
        <end position="40"/>
    </location>
</feature>
<dbReference type="InterPro" id="IPR018997">
    <property type="entry name" value="PUB_domain"/>
</dbReference>
<evidence type="ECO:0000256" key="2">
    <source>
        <dbReference type="ARBA" id="ARBA00022786"/>
    </source>
</evidence>
<feature type="region of interest" description="Disordered" evidence="8">
    <location>
        <begin position="12"/>
        <end position="75"/>
    </location>
</feature>
<feature type="non-terminal residue" evidence="10">
    <location>
        <position position="1"/>
    </location>
</feature>
<dbReference type="PROSITE" id="PS50033">
    <property type="entry name" value="UBX"/>
    <property type="match status" value="1"/>
</dbReference>
<evidence type="ECO:0000256" key="6">
    <source>
        <dbReference type="ARBA" id="ARBA00070523"/>
    </source>
</evidence>
<dbReference type="Gene3D" id="3.10.20.90">
    <property type="entry name" value="Phosphatidylinositol 3-kinase Catalytic Subunit, Chain A, domain 1"/>
    <property type="match status" value="1"/>
</dbReference>
<comment type="subcellular location">
    <subcellularLocation>
        <location evidence="1">Membrane</location>
        <topology evidence="1">Peripheral membrane protein</topology>
    </subcellularLocation>
</comment>
<evidence type="ECO:0000313" key="10">
    <source>
        <dbReference type="EMBL" id="NXD45424.1"/>
    </source>
</evidence>
<dbReference type="InterPro" id="IPR042774">
    <property type="entry name" value="UBXN6_PUB"/>
</dbReference>
<feature type="domain" description="UBX" evidence="9">
    <location>
        <begin position="334"/>
        <end position="409"/>
    </location>
</feature>
<dbReference type="SMART" id="SM00580">
    <property type="entry name" value="PUG"/>
    <property type="match status" value="1"/>
</dbReference>
<dbReference type="OrthoDB" id="49605at2759"/>
<comment type="subunit">
    <text evidence="5">Interacts with VCP through the PUB domain (via C-terminus) and VIM motif (via N-terminus); the interaction is direct. Forms a ternary complex with CAV1 and VCP. Interacts with SYVN1. Interacts with HERPUD1. Interacts with VCPKMT. May interact with DERL1. Interacts with PLAA, VCP and YOD1; may form a complex involved in macroautophagy. Interacts with LMAN1.</text>
</comment>
<dbReference type="GO" id="GO:0016020">
    <property type="term" value="C:membrane"/>
    <property type="evidence" value="ECO:0007669"/>
    <property type="project" value="UniProtKB-SubCell"/>
</dbReference>
<gene>
    <name evidence="10" type="primary">Ubxn6</name>
    <name evidence="10" type="ORF">COPSEC_R09331</name>
</gene>
<dbReference type="InterPro" id="IPR036339">
    <property type="entry name" value="PUB-like_dom_sf"/>
</dbReference>
<evidence type="ECO:0000256" key="7">
    <source>
        <dbReference type="ARBA" id="ARBA00075815"/>
    </source>
</evidence>
<dbReference type="Pfam" id="PF09409">
    <property type="entry name" value="PUB"/>
    <property type="match status" value="1"/>
</dbReference>
<dbReference type="SMART" id="SM00166">
    <property type="entry name" value="UBX"/>
    <property type="match status" value="1"/>
</dbReference>
<feature type="non-terminal residue" evidence="10">
    <location>
        <position position="438"/>
    </location>
</feature>
<dbReference type="GO" id="GO:0006950">
    <property type="term" value="P:response to stress"/>
    <property type="evidence" value="ECO:0007669"/>
    <property type="project" value="UniProtKB-ARBA"/>
</dbReference>
<dbReference type="SUPFAM" id="SSF54236">
    <property type="entry name" value="Ubiquitin-like"/>
    <property type="match status" value="1"/>
</dbReference>
<dbReference type="InterPro" id="IPR001012">
    <property type="entry name" value="UBX_dom"/>
</dbReference>
<evidence type="ECO:0000256" key="8">
    <source>
        <dbReference type="SAM" id="MobiDB-lite"/>
    </source>
</evidence>
<organism evidence="10 11">
    <name type="scientific">Copsychus sechellarum</name>
    <dbReference type="NCBI Taxonomy" id="797021"/>
    <lineage>
        <taxon>Eukaryota</taxon>
        <taxon>Metazoa</taxon>
        <taxon>Chordata</taxon>
        <taxon>Craniata</taxon>
        <taxon>Vertebrata</taxon>
        <taxon>Euteleostomi</taxon>
        <taxon>Archelosauria</taxon>
        <taxon>Archosauria</taxon>
        <taxon>Dinosauria</taxon>
        <taxon>Saurischia</taxon>
        <taxon>Theropoda</taxon>
        <taxon>Coelurosauria</taxon>
        <taxon>Aves</taxon>
        <taxon>Neognathae</taxon>
        <taxon>Neoaves</taxon>
        <taxon>Telluraves</taxon>
        <taxon>Australaves</taxon>
        <taxon>Passeriformes</taxon>
        <taxon>Muscicapidae</taxon>
        <taxon>Copsychus</taxon>
    </lineage>
</organism>
<dbReference type="Gene3D" id="1.20.58.2190">
    <property type="match status" value="1"/>
</dbReference>
<comment type="caution">
    <text evidence="10">The sequence shown here is derived from an EMBL/GenBank/DDBJ whole genome shotgun (WGS) entry which is preliminary data.</text>
</comment>
<keyword evidence="2" id="KW-0833">Ubl conjugation pathway</keyword>
<evidence type="ECO:0000313" key="11">
    <source>
        <dbReference type="Proteomes" id="UP000659062"/>
    </source>
</evidence>
<feature type="compositionally biased region" description="Basic and acidic residues" evidence="8">
    <location>
        <begin position="95"/>
        <end position="105"/>
    </location>
</feature>